<dbReference type="GO" id="GO:0007166">
    <property type="term" value="P:cell surface receptor signaling pathway"/>
    <property type="evidence" value="ECO:0007669"/>
    <property type="project" value="InterPro"/>
</dbReference>
<gene>
    <name evidence="12" type="ORF">OsJ_30338</name>
</gene>
<dbReference type="GO" id="GO:0016020">
    <property type="term" value="C:membrane"/>
    <property type="evidence" value="ECO:0007669"/>
    <property type="project" value="UniProtKB-SubCell"/>
</dbReference>
<keyword evidence="2" id="KW-0418">Kinase</keyword>
<dbReference type="InterPro" id="IPR008271">
    <property type="entry name" value="Ser/Thr_kinase_AS"/>
</dbReference>
<keyword evidence="9" id="KW-0812">Transmembrane</keyword>
<dbReference type="InterPro" id="IPR018097">
    <property type="entry name" value="EGF_Ca-bd_CS"/>
</dbReference>
<dbReference type="PANTHER" id="PTHR27005">
    <property type="entry name" value="WALL-ASSOCIATED RECEPTOR KINASE-LIKE 21"/>
    <property type="match status" value="1"/>
</dbReference>
<comment type="subcellular location">
    <subcellularLocation>
        <location evidence="1">Membrane</location>
        <topology evidence="1">Single-pass type I membrane protein</topology>
    </subcellularLocation>
</comment>
<dbReference type="CDD" id="cd00054">
    <property type="entry name" value="EGF_CA"/>
    <property type="match status" value="1"/>
</dbReference>
<dbReference type="InterPro" id="IPR025287">
    <property type="entry name" value="WAK_GUB"/>
</dbReference>
<dbReference type="PROSITE" id="PS00108">
    <property type="entry name" value="PROTEIN_KINASE_ST"/>
    <property type="match status" value="1"/>
</dbReference>
<evidence type="ECO:0000256" key="3">
    <source>
        <dbReference type="ARBA" id="ARBA00022679"/>
    </source>
</evidence>
<keyword evidence="6" id="KW-0067">ATP-binding</keyword>
<evidence type="ECO:0000256" key="1">
    <source>
        <dbReference type="ARBA" id="ARBA00004479"/>
    </source>
</evidence>
<evidence type="ECO:0000256" key="9">
    <source>
        <dbReference type="SAM" id="Phobius"/>
    </source>
</evidence>
<accession>B9G526</accession>
<dbReference type="InterPro" id="IPR045274">
    <property type="entry name" value="WAK-like"/>
</dbReference>
<keyword evidence="3" id="KW-0808">Transferase</keyword>
<reference evidence="12" key="1">
    <citation type="journal article" date="2005" name="PLoS Biol.">
        <title>The genomes of Oryza sativa: a history of duplications.</title>
        <authorList>
            <person name="Yu J."/>
            <person name="Wang J."/>
            <person name="Lin W."/>
            <person name="Li S."/>
            <person name="Li H."/>
            <person name="Zhou J."/>
            <person name="Ni P."/>
            <person name="Dong W."/>
            <person name="Hu S."/>
            <person name="Zeng C."/>
            <person name="Zhang J."/>
            <person name="Zhang Y."/>
            <person name="Li R."/>
            <person name="Xu Z."/>
            <person name="Li S."/>
            <person name="Li X."/>
            <person name="Zheng H."/>
            <person name="Cong L."/>
            <person name="Lin L."/>
            <person name="Yin J."/>
            <person name="Geng J."/>
            <person name="Li G."/>
            <person name="Shi J."/>
            <person name="Liu J."/>
            <person name="Lv H."/>
            <person name="Li J."/>
            <person name="Wang J."/>
            <person name="Deng Y."/>
            <person name="Ran L."/>
            <person name="Shi X."/>
            <person name="Wang X."/>
            <person name="Wu Q."/>
            <person name="Li C."/>
            <person name="Ren X."/>
            <person name="Wang J."/>
            <person name="Wang X."/>
            <person name="Li D."/>
            <person name="Liu D."/>
            <person name="Zhang X."/>
            <person name="Ji Z."/>
            <person name="Zhao W."/>
            <person name="Sun Y."/>
            <person name="Zhang Z."/>
            <person name="Bao J."/>
            <person name="Han Y."/>
            <person name="Dong L."/>
            <person name="Ji J."/>
            <person name="Chen P."/>
            <person name="Wu S."/>
            <person name="Liu J."/>
            <person name="Xiao Y."/>
            <person name="Bu D."/>
            <person name="Tan J."/>
            <person name="Yang L."/>
            <person name="Ye C."/>
            <person name="Zhang J."/>
            <person name="Xu J."/>
            <person name="Zhou Y."/>
            <person name="Yu Y."/>
            <person name="Zhang B."/>
            <person name="Zhuang S."/>
            <person name="Wei H."/>
            <person name="Liu B."/>
            <person name="Lei M."/>
            <person name="Yu H."/>
            <person name="Li Y."/>
            <person name="Xu H."/>
            <person name="Wei S."/>
            <person name="He X."/>
            <person name="Fang L."/>
            <person name="Zhang Z."/>
            <person name="Zhang Y."/>
            <person name="Huang X."/>
            <person name="Su Z."/>
            <person name="Tong W."/>
            <person name="Li J."/>
            <person name="Tong Z."/>
            <person name="Li S."/>
            <person name="Ye J."/>
            <person name="Wang L."/>
            <person name="Fang L."/>
            <person name="Lei T."/>
            <person name="Chen C."/>
            <person name="Chen H."/>
            <person name="Xu Z."/>
            <person name="Li H."/>
            <person name="Huang H."/>
            <person name="Zhang F."/>
            <person name="Xu H."/>
            <person name="Li N."/>
            <person name="Zhao C."/>
            <person name="Li S."/>
            <person name="Dong L."/>
            <person name="Huang Y."/>
            <person name="Li L."/>
            <person name="Xi Y."/>
            <person name="Qi Q."/>
            <person name="Li W."/>
            <person name="Zhang B."/>
            <person name="Hu W."/>
            <person name="Zhang Y."/>
            <person name="Tian X."/>
            <person name="Jiao Y."/>
            <person name="Liang X."/>
            <person name="Jin J."/>
            <person name="Gao L."/>
            <person name="Zheng W."/>
            <person name="Hao B."/>
            <person name="Liu S."/>
            <person name="Wang W."/>
            <person name="Yuan L."/>
            <person name="Cao M."/>
            <person name="McDermott J."/>
            <person name="Samudrala R."/>
            <person name="Wang J."/>
            <person name="Wong G.K."/>
            <person name="Yang H."/>
        </authorList>
    </citation>
    <scope>NUCLEOTIDE SEQUENCE [LARGE SCALE GENOMIC DNA]</scope>
</reference>
<proteinExistence type="predicted"/>
<dbReference type="Gene3D" id="2.10.25.10">
    <property type="entry name" value="Laminin"/>
    <property type="match status" value="1"/>
</dbReference>
<evidence type="ECO:0000256" key="8">
    <source>
        <dbReference type="ARBA" id="ARBA00023180"/>
    </source>
</evidence>
<dbReference type="Gene3D" id="1.10.510.10">
    <property type="entry name" value="Transferase(Phosphotransferase) domain 1"/>
    <property type="match status" value="1"/>
</dbReference>
<dbReference type="SMART" id="SM00179">
    <property type="entry name" value="EGF_CA"/>
    <property type="match status" value="1"/>
</dbReference>
<evidence type="ECO:0000259" key="11">
    <source>
        <dbReference type="PROSITE" id="PS50011"/>
    </source>
</evidence>
<dbReference type="PROSITE" id="PS50011">
    <property type="entry name" value="PROTEIN_KINASE_DOM"/>
    <property type="match status" value="1"/>
</dbReference>
<dbReference type="SUPFAM" id="SSF56112">
    <property type="entry name" value="Protein kinase-like (PK-like)"/>
    <property type="match status" value="1"/>
</dbReference>
<dbReference type="SMART" id="SM00220">
    <property type="entry name" value="S_TKc"/>
    <property type="match status" value="1"/>
</dbReference>
<dbReference type="InterPro" id="IPR000719">
    <property type="entry name" value="Prot_kinase_dom"/>
</dbReference>
<evidence type="ECO:0000256" key="5">
    <source>
        <dbReference type="ARBA" id="ARBA00022741"/>
    </source>
</evidence>
<dbReference type="EMBL" id="CM000146">
    <property type="protein sequence ID" value="EEE70224.1"/>
    <property type="molecule type" value="Genomic_DNA"/>
</dbReference>
<evidence type="ECO:0000256" key="4">
    <source>
        <dbReference type="ARBA" id="ARBA00022729"/>
    </source>
</evidence>
<keyword evidence="9" id="KW-0472">Membrane</keyword>
<keyword evidence="2" id="KW-0723">Serine/threonine-protein kinase</keyword>
<name>B9G526_ORYSJ</name>
<evidence type="ECO:0000256" key="2">
    <source>
        <dbReference type="ARBA" id="ARBA00022527"/>
    </source>
</evidence>
<feature type="domain" description="Protein kinase" evidence="11">
    <location>
        <begin position="336"/>
        <end position="616"/>
    </location>
</feature>
<feature type="signal peptide" evidence="10">
    <location>
        <begin position="1"/>
        <end position="24"/>
    </location>
</feature>
<dbReference type="GO" id="GO:0004674">
    <property type="term" value="F:protein serine/threonine kinase activity"/>
    <property type="evidence" value="ECO:0007669"/>
    <property type="project" value="UniProtKB-KW"/>
</dbReference>
<dbReference type="GO" id="GO:0030247">
    <property type="term" value="F:polysaccharide binding"/>
    <property type="evidence" value="ECO:0007669"/>
    <property type="project" value="InterPro"/>
</dbReference>
<keyword evidence="8" id="KW-0325">Glycoprotein</keyword>
<dbReference type="GO" id="GO:0005524">
    <property type="term" value="F:ATP binding"/>
    <property type="evidence" value="ECO:0007669"/>
    <property type="project" value="UniProtKB-KW"/>
</dbReference>
<dbReference type="AlphaFoldDB" id="B9G526"/>
<feature type="transmembrane region" description="Helical" evidence="9">
    <location>
        <begin position="336"/>
        <end position="360"/>
    </location>
</feature>
<evidence type="ECO:0000256" key="7">
    <source>
        <dbReference type="ARBA" id="ARBA00023157"/>
    </source>
</evidence>
<dbReference type="InterPro" id="IPR011009">
    <property type="entry name" value="Kinase-like_dom_sf"/>
</dbReference>
<dbReference type="PANTHER" id="PTHR27005:SF209">
    <property type="entry name" value="OS09G0561500 PROTEIN"/>
    <property type="match status" value="1"/>
</dbReference>
<keyword evidence="4 10" id="KW-0732">Signal</keyword>
<dbReference type="Proteomes" id="UP000007752">
    <property type="component" value="Chromosome 9"/>
</dbReference>
<dbReference type="Pfam" id="PF13947">
    <property type="entry name" value="GUB_WAK_bind"/>
    <property type="match status" value="1"/>
</dbReference>
<dbReference type="PROSITE" id="PS01187">
    <property type="entry name" value="EGF_CA"/>
    <property type="match status" value="1"/>
</dbReference>
<dbReference type="FunFam" id="2.10.25.10:FF:000355">
    <property type="entry name" value="Wall-associated receptor kinase 3"/>
    <property type="match status" value="1"/>
</dbReference>
<dbReference type="SUPFAM" id="SSF57196">
    <property type="entry name" value="EGF/Laminin"/>
    <property type="match status" value="1"/>
</dbReference>
<reference evidence="12" key="2">
    <citation type="submission" date="2008-12" db="EMBL/GenBank/DDBJ databases">
        <title>Improved gene annotation of the rice (Oryza sativa) genomes.</title>
        <authorList>
            <person name="Wang J."/>
            <person name="Li R."/>
            <person name="Fan W."/>
            <person name="Huang Q."/>
            <person name="Zhang J."/>
            <person name="Zhou Y."/>
            <person name="Hu Y."/>
            <person name="Zi S."/>
            <person name="Li J."/>
            <person name="Ni P."/>
            <person name="Zheng H."/>
            <person name="Zhang Y."/>
            <person name="Zhao M."/>
            <person name="Hao Q."/>
            <person name="McDermott J."/>
            <person name="Samudrala R."/>
            <person name="Kristiansen K."/>
            <person name="Wong G.K.-S."/>
        </authorList>
    </citation>
    <scope>NUCLEOTIDE SEQUENCE</scope>
</reference>
<dbReference type="GO" id="GO:0005509">
    <property type="term" value="F:calcium ion binding"/>
    <property type="evidence" value="ECO:0007669"/>
    <property type="project" value="InterPro"/>
</dbReference>
<dbReference type="FunFam" id="1.10.510.10:FF:000084">
    <property type="entry name" value="Wall-associated receptor kinase 2"/>
    <property type="match status" value="1"/>
</dbReference>
<keyword evidence="7" id="KW-1015">Disulfide bond</keyword>
<feature type="chain" id="PRO_5002884323" description="Protein kinase domain-containing protein" evidence="10">
    <location>
        <begin position="25"/>
        <end position="679"/>
    </location>
</feature>
<evidence type="ECO:0000256" key="10">
    <source>
        <dbReference type="SAM" id="SignalP"/>
    </source>
</evidence>
<protein>
    <recommendedName>
        <fullName evidence="11">Protein kinase domain-containing protein</fullName>
    </recommendedName>
</protein>
<keyword evidence="5" id="KW-0547">Nucleotide-binding</keyword>
<keyword evidence="9" id="KW-1133">Transmembrane helix</keyword>
<sequence>MTMLPATAAALLVLVLQLMWSAEAQVAVGSGPPAGCPDRCGNVSVPFPFGIRDGCSLEGFGLTCNTTSNPPRLMIGNSTLQVVNISLANSTLRAVDIDGAVNITYGQIDGNGTGGNVISGCSSFCSINDMYTGGVFRSPGNKCAGIGCCQQQVSIGRPSYRVELTNLDRDREFSGRVPEAVRIAELGWFDGLAADLLNVSLADTSRRNPVPVVLDWAVASTGLDVTLNAGLNKQAANNWSCPTAASGRKSACISSNSFCRNIADNYRSGYVCRCDKGYDGNPYVAGGCQDINECERAKENGCFGECTNTPGAFLCRCPHGARGNATIPNGCTKSNLGLTIGVGIGSGAGLFILALGAVFLTRRIKQRRARTLRQKFFKQNRGHLLQQLVSQKADIAERMIIPLAELEKATNNFDESRELGGGGHGTVYKGPTSLPWEDRLRIATETARSLTYLHSAVSFPIIHRDIKSHNILLDGSLTAKVSDFGASRCIPTEQNGVTTAIQGTLGYLDPIYYYTGRLTDKSDIYSFGVVLMELLTRKKPYSYRSAEDESLVAHFSTLHAQGNLGDILDAQVIEEGTKEVNDVATLAVACAKLKAEERPTMRQVEMTLESIRQEVLHSVSTKKSKELHVSWNHAISEGSIFYQAVDTSIVIVSDVGSSDNLCDGAVIGRNRFPGTQCRQ</sequence>
<organism evidence="12">
    <name type="scientific">Oryza sativa subsp. japonica</name>
    <name type="common">Rice</name>
    <dbReference type="NCBI Taxonomy" id="39947"/>
    <lineage>
        <taxon>Eukaryota</taxon>
        <taxon>Viridiplantae</taxon>
        <taxon>Streptophyta</taxon>
        <taxon>Embryophyta</taxon>
        <taxon>Tracheophyta</taxon>
        <taxon>Spermatophyta</taxon>
        <taxon>Magnoliopsida</taxon>
        <taxon>Liliopsida</taxon>
        <taxon>Poales</taxon>
        <taxon>Poaceae</taxon>
        <taxon>BOP clade</taxon>
        <taxon>Oryzoideae</taxon>
        <taxon>Oryzeae</taxon>
        <taxon>Oryzinae</taxon>
        <taxon>Oryza</taxon>
        <taxon>Oryza sativa</taxon>
    </lineage>
</organism>
<evidence type="ECO:0000313" key="12">
    <source>
        <dbReference type="EMBL" id="EEE70224.1"/>
    </source>
</evidence>
<dbReference type="InterPro" id="IPR001881">
    <property type="entry name" value="EGF-like_Ca-bd_dom"/>
</dbReference>
<dbReference type="Pfam" id="PF00069">
    <property type="entry name" value="Pkinase"/>
    <property type="match status" value="1"/>
</dbReference>
<evidence type="ECO:0000256" key="6">
    <source>
        <dbReference type="ARBA" id="ARBA00022840"/>
    </source>
</evidence>